<dbReference type="GO" id="GO:0003677">
    <property type="term" value="F:DNA binding"/>
    <property type="evidence" value="ECO:0007669"/>
    <property type="project" value="InterPro"/>
</dbReference>
<evidence type="ECO:0000256" key="5">
    <source>
        <dbReference type="ARBA" id="ARBA00023235"/>
    </source>
</evidence>
<keyword evidence="5" id="KW-0413">Isomerase</keyword>
<dbReference type="InterPro" id="IPR027417">
    <property type="entry name" value="P-loop_NTPase"/>
</dbReference>
<dbReference type="Proteomes" id="UP000028878">
    <property type="component" value="Unassembled WGS sequence"/>
</dbReference>
<dbReference type="GO" id="GO:0005524">
    <property type="term" value="F:ATP binding"/>
    <property type="evidence" value="ECO:0007669"/>
    <property type="project" value="UniProtKB-UniRule"/>
</dbReference>
<evidence type="ECO:0000256" key="7">
    <source>
        <dbReference type="ARBA" id="ARBA00034808"/>
    </source>
</evidence>
<sequence length="1095" mass="119527">MTGLAYRVDGQSVGPQAFYARACDPSRSVAVEACAGAGKTWMLVSRVLRALLDGAQPQDILAITFTKKAAGEMRERLQQVVAEWATQSDDELCAGLVMRGLPDAAARELVPAARGLRERLRRHGRPVQLRTFHSWFAALLRGAPLSVLEELGLPPQYELQEDDSAILQRLWPRFYAELAQDDATREDFFASVADIGRHQTLTALRNAASKRVEFLWADAVGAVDGAVQSLAEQMPDWAGAGDDPVAWLVRGERFRAELLAAAQALGGFAKLKKAETAARALETAVTEGNGRAAIDALTTAKGTPRKLGEQPDALPAVQAAHARIEEALLAERQHRAWVHHQRLSRLTRVLLRTLAELKRERGWVDMNDVEGAARRLLGDAELSGWLQQRLDARVRHLLIDEFQDTNPLQWQALYGWLSAYAGAGPGEAPSVFIVGDPKQSIYRFRRAEPQVFRAAQAFVVQGLGGSLLACDHTRRCAIAVVDAVNAAMQQAVGAGEYGETVGAAFRPHTTASTEAGAVLALPVVPRSARERLNERAGAADADPEAWRDSLTTPRHLADDAMSELEARQAADWIANEVAAGRVQADDVMVLARKRERLGWMHEALRERGIASEQPEKLDLADAPAVQDVIALIDALVSPGHDLSLARALRSPIGGWGDDDLAALASAVRAAGPGARWWPVLQQAAQASDAAPLWRDTATRWQGWRDALLNLPPHDALSLVFREADLLARFAQAVPPAQRAATQAQLQALLAHALDHEGGRFLTAYRFVRALKAGGTPMPPVATPGAVRLLTIHGAKGLEAHTVLLLDTDAAPARAESMGVLVDWPGEAPQPRRFVFLASEKRAPLCAQELLDAERRARSLEELNALYVAMTRAGNRLVASSFEPGRASAGTSWWQRLSPLAQPLDQPDACRPAVHTAAEPFELHALPTLHALPEPVPEVVVIEADAQTRFGRAVHQLLQWCPTPARGFDWGATHQRAVADLHELDPATAAQALDAARRIVRGEAAWAWDDARVEQWGNEVELLHEGQVRRLDRLLRDRASGTWWVLDFKTHEAPHTVLAHREQMAAYRAAVSAIHPGEPLRLAFINSQGRVFEWKV</sequence>
<evidence type="ECO:0000256" key="3">
    <source>
        <dbReference type="ARBA" id="ARBA00022806"/>
    </source>
</evidence>
<reference evidence="14" key="1">
    <citation type="submission" date="2014-11" db="EMBL/GenBank/DDBJ databases">
        <title>Draft genome sequence of Hydrogenophaga intermedia S1.</title>
        <authorList>
            <person name="Gan H.M."/>
            <person name="Chew T.H."/>
            <person name="Stolz A."/>
        </authorList>
    </citation>
    <scope>NUCLEOTIDE SEQUENCE [LARGE SCALE GENOMIC DNA]</scope>
    <source>
        <strain evidence="14">S1</strain>
    </source>
</reference>
<proteinExistence type="predicted"/>
<keyword evidence="14" id="KW-1185">Reference proteome</keyword>
<evidence type="ECO:0000259" key="11">
    <source>
        <dbReference type="PROSITE" id="PS51198"/>
    </source>
</evidence>
<keyword evidence="3 10" id="KW-0347">Helicase</keyword>
<gene>
    <name evidence="13" type="ORF">BN948_01478</name>
</gene>
<dbReference type="Gene3D" id="3.40.50.300">
    <property type="entry name" value="P-loop containing nucleotide triphosphate hydrolases"/>
    <property type="match status" value="3"/>
</dbReference>
<dbReference type="PANTHER" id="PTHR11070">
    <property type="entry name" value="UVRD / RECB / PCRA DNA HELICASE FAMILY MEMBER"/>
    <property type="match status" value="1"/>
</dbReference>
<dbReference type="InterPro" id="IPR038726">
    <property type="entry name" value="PDDEXK_AddAB-type"/>
</dbReference>
<dbReference type="SUPFAM" id="SSF52540">
    <property type="entry name" value="P-loop containing nucleoside triphosphate hydrolases"/>
    <property type="match status" value="1"/>
</dbReference>
<feature type="domain" description="UvrD-like helicase ATP-binding" evidence="11">
    <location>
        <begin position="12"/>
        <end position="477"/>
    </location>
</feature>
<evidence type="ECO:0000256" key="10">
    <source>
        <dbReference type="PROSITE-ProRule" id="PRU00560"/>
    </source>
</evidence>
<dbReference type="InterPro" id="IPR000212">
    <property type="entry name" value="DNA_helicase_UvrD/REP"/>
</dbReference>
<protein>
    <recommendedName>
        <fullName evidence="7">DNA 3'-5' helicase</fullName>
        <ecNumber evidence="7">5.6.2.4</ecNumber>
    </recommendedName>
    <alternativeName>
        <fullName evidence="8">DNA 3'-5' helicase II</fullName>
    </alternativeName>
</protein>
<evidence type="ECO:0000256" key="1">
    <source>
        <dbReference type="ARBA" id="ARBA00022741"/>
    </source>
</evidence>
<evidence type="ECO:0000313" key="13">
    <source>
        <dbReference type="EMBL" id="CDN87059.1"/>
    </source>
</evidence>
<dbReference type="PANTHER" id="PTHR11070:SF2">
    <property type="entry name" value="ATP-DEPENDENT DNA HELICASE SRS2"/>
    <property type="match status" value="1"/>
</dbReference>
<evidence type="ECO:0000256" key="9">
    <source>
        <dbReference type="ARBA" id="ARBA00048988"/>
    </source>
</evidence>
<keyword evidence="1 10" id="KW-0547">Nucleotide-binding</keyword>
<dbReference type="GO" id="GO:0033202">
    <property type="term" value="C:DNA helicase complex"/>
    <property type="evidence" value="ECO:0007669"/>
    <property type="project" value="TreeGrafter"/>
</dbReference>
<feature type="binding site" evidence="10">
    <location>
        <begin position="33"/>
        <end position="40"/>
    </location>
    <ligand>
        <name>ATP</name>
        <dbReference type="ChEBI" id="CHEBI:30616"/>
    </ligand>
</feature>
<organism evidence="13 14">
    <name type="scientific">Hydrogenophaga intermedia</name>
    <dbReference type="NCBI Taxonomy" id="65786"/>
    <lineage>
        <taxon>Bacteria</taxon>
        <taxon>Pseudomonadati</taxon>
        <taxon>Pseudomonadota</taxon>
        <taxon>Betaproteobacteria</taxon>
        <taxon>Burkholderiales</taxon>
        <taxon>Comamonadaceae</taxon>
        <taxon>Hydrogenophaga</taxon>
    </lineage>
</organism>
<name>A0A1L1PGZ1_HYDIT</name>
<evidence type="ECO:0000256" key="2">
    <source>
        <dbReference type="ARBA" id="ARBA00022801"/>
    </source>
</evidence>
<evidence type="ECO:0000256" key="8">
    <source>
        <dbReference type="ARBA" id="ARBA00034923"/>
    </source>
</evidence>
<accession>A0A1L1PGZ1</accession>
<dbReference type="GO" id="GO:0043138">
    <property type="term" value="F:3'-5' DNA helicase activity"/>
    <property type="evidence" value="ECO:0007669"/>
    <property type="project" value="UniProtKB-EC"/>
</dbReference>
<dbReference type="Pfam" id="PF13361">
    <property type="entry name" value="UvrD_C"/>
    <property type="match status" value="1"/>
</dbReference>
<dbReference type="PROSITE" id="PS51198">
    <property type="entry name" value="UVRD_HELICASE_ATP_BIND"/>
    <property type="match status" value="1"/>
</dbReference>
<dbReference type="AlphaFoldDB" id="A0A1L1PGZ1"/>
<dbReference type="GO" id="GO:0005829">
    <property type="term" value="C:cytosol"/>
    <property type="evidence" value="ECO:0007669"/>
    <property type="project" value="TreeGrafter"/>
</dbReference>
<evidence type="ECO:0000256" key="4">
    <source>
        <dbReference type="ARBA" id="ARBA00022840"/>
    </source>
</evidence>
<evidence type="ECO:0000259" key="12">
    <source>
        <dbReference type="PROSITE" id="PS51217"/>
    </source>
</evidence>
<dbReference type="Pfam" id="PF12705">
    <property type="entry name" value="PDDEXK_1"/>
    <property type="match status" value="1"/>
</dbReference>
<comment type="catalytic activity">
    <reaction evidence="9">
        <text>ATP + H2O = ADP + phosphate + H(+)</text>
        <dbReference type="Rhea" id="RHEA:13065"/>
        <dbReference type="ChEBI" id="CHEBI:15377"/>
        <dbReference type="ChEBI" id="CHEBI:15378"/>
        <dbReference type="ChEBI" id="CHEBI:30616"/>
        <dbReference type="ChEBI" id="CHEBI:43474"/>
        <dbReference type="ChEBI" id="CHEBI:456216"/>
        <dbReference type="EC" id="5.6.2.4"/>
    </reaction>
</comment>
<keyword evidence="2 10" id="KW-0378">Hydrolase</keyword>
<comment type="catalytic activity">
    <reaction evidence="6">
        <text>Couples ATP hydrolysis with the unwinding of duplex DNA by translocating in the 3'-5' direction.</text>
        <dbReference type="EC" id="5.6.2.4"/>
    </reaction>
</comment>
<dbReference type="Pfam" id="PF00580">
    <property type="entry name" value="UvrD-helicase"/>
    <property type="match status" value="1"/>
</dbReference>
<dbReference type="Gene3D" id="1.10.486.10">
    <property type="entry name" value="PCRA, domain 4"/>
    <property type="match status" value="1"/>
</dbReference>
<dbReference type="InterPro" id="IPR014017">
    <property type="entry name" value="DNA_helicase_UvrD-like_C"/>
</dbReference>
<dbReference type="GO" id="GO:0000725">
    <property type="term" value="P:recombinational repair"/>
    <property type="evidence" value="ECO:0007669"/>
    <property type="project" value="TreeGrafter"/>
</dbReference>
<dbReference type="EMBL" id="CCAE010000008">
    <property type="protein sequence ID" value="CDN87059.1"/>
    <property type="molecule type" value="Genomic_DNA"/>
</dbReference>
<evidence type="ECO:0000256" key="6">
    <source>
        <dbReference type="ARBA" id="ARBA00034617"/>
    </source>
</evidence>
<dbReference type="InterPro" id="IPR014016">
    <property type="entry name" value="UvrD-like_ATP-bd"/>
</dbReference>
<dbReference type="RefSeq" id="WP_009517100.1">
    <property type="nucleotide sequence ID" value="NZ_CCAE010000008.1"/>
</dbReference>
<evidence type="ECO:0000313" key="14">
    <source>
        <dbReference type="Proteomes" id="UP000028878"/>
    </source>
</evidence>
<dbReference type="GO" id="GO:0016787">
    <property type="term" value="F:hydrolase activity"/>
    <property type="evidence" value="ECO:0007669"/>
    <property type="project" value="UniProtKB-UniRule"/>
</dbReference>
<dbReference type="EC" id="5.6.2.4" evidence="7"/>
<keyword evidence="4 10" id="KW-0067">ATP-binding</keyword>
<dbReference type="PROSITE" id="PS51217">
    <property type="entry name" value="UVRD_HELICASE_CTER"/>
    <property type="match status" value="1"/>
</dbReference>
<feature type="domain" description="UvrD-like helicase C-terminal" evidence="12">
    <location>
        <begin position="522"/>
        <end position="796"/>
    </location>
</feature>